<protein>
    <submittedName>
        <fullName evidence="1">Uncharacterized protein</fullName>
    </submittedName>
</protein>
<organism evidence="1">
    <name type="scientific">Salmonella diarizonae</name>
    <dbReference type="NCBI Taxonomy" id="59204"/>
    <lineage>
        <taxon>Bacteria</taxon>
        <taxon>Pseudomonadati</taxon>
        <taxon>Pseudomonadota</taxon>
        <taxon>Gammaproteobacteria</taxon>
        <taxon>Enterobacterales</taxon>
        <taxon>Enterobacteriaceae</taxon>
        <taxon>Salmonella</taxon>
    </lineage>
</organism>
<evidence type="ECO:0000313" key="1">
    <source>
        <dbReference type="EMBL" id="ECC3916763.1"/>
    </source>
</evidence>
<gene>
    <name evidence="1" type="ORF">CTQ69_22875</name>
</gene>
<reference evidence="1" key="1">
    <citation type="submission" date="2018-08" db="EMBL/GenBank/DDBJ databases">
        <authorList>
            <person name="Ashton P.M."/>
            <person name="Dallman T."/>
            <person name="Nair S."/>
            <person name="De Pinna E."/>
            <person name="Peters T."/>
            <person name="Grant K."/>
        </authorList>
    </citation>
    <scope>NUCLEOTIDE SEQUENCE [LARGE SCALE GENOMIC DNA]</scope>
    <source>
        <strain evidence="1">294779</strain>
    </source>
</reference>
<dbReference type="Proteomes" id="UP000839735">
    <property type="component" value="Unassembled WGS sequence"/>
</dbReference>
<accession>A0A5Y1YCS2</accession>
<proteinExistence type="predicted"/>
<sequence>MNKKVFICKAHADISDYKKMALSDTALETIMQNCTTTMVLGEAGKDKEKICEETEYKGN</sequence>
<dbReference type="EMBL" id="AAIBIC010000038">
    <property type="protein sequence ID" value="ECC3916763.1"/>
    <property type="molecule type" value="Genomic_DNA"/>
</dbReference>
<comment type="caution">
    <text evidence="1">The sequence shown here is derived from an EMBL/GenBank/DDBJ whole genome shotgun (WGS) entry which is preliminary data.</text>
</comment>
<name>A0A5Y1YCS2_SALDZ</name>
<dbReference type="AlphaFoldDB" id="A0A5Y1YCS2"/>